<evidence type="ECO:0000256" key="4">
    <source>
        <dbReference type="SAM" id="MobiDB-lite"/>
    </source>
</evidence>
<feature type="compositionally biased region" description="Polar residues" evidence="4">
    <location>
        <begin position="898"/>
        <end position="918"/>
    </location>
</feature>
<evidence type="ECO:0000256" key="1">
    <source>
        <dbReference type="ARBA" id="ARBA00022741"/>
    </source>
</evidence>
<feature type="binding site" evidence="3">
    <location>
        <position position="34"/>
    </location>
    <ligand>
        <name>ATP</name>
        <dbReference type="ChEBI" id="CHEBI:30616"/>
    </ligand>
</feature>
<protein>
    <recommendedName>
        <fullName evidence="5">Protein kinase domain-containing protein</fullName>
    </recommendedName>
</protein>
<evidence type="ECO:0000313" key="6">
    <source>
        <dbReference type="EMBL" id="KAJ8298226.1"/>
    </source>
</evidence>
<reference evidence="6 7" key="1">
    <citation type="submission" date="2022-12" db="EMBL/GenBank/DDBJ databases">
        <title>Chromosome-level genome of Tegillarca granosa.</title>
        <authorList>
            <person name="Kim J."/>
        </authorList>
    </citation>
    <scope>NUCLEOTIDE SEQUENCE [LARGE SCALE GENOMIC DNA]</scope>
    <source>
        <strain evidence="6">Teg-2019</strain>
        <tissue evidence="6">Adductor muscle</tissue>
    </source>
</reference>
<dbReference type="SUPFAM" id="SSF56112">
    <property type="entry name" value="Protein kinase-like (PK-like)"/>
    <property type="match status" value="1"/>
</dbReference>
<evidence type="ECO:0000256" key="3">
    <source>
        <dbReference type="PROSITE-ProRule" id="PRU10141"/>
    </source>
</evidence>
<feature type="compositionally biased region" description="Polar residues" evidence="4">
    <location>
        <begin position="377"/>
        <end position="394"/>
    </location>
</feature>
<feature type="domain" description="Protein kinase" evidence="5">
    <location>
        <begin position="4"/>
        <end position="288"/>
    </location>
</feature>
<feature type="compositionally biased region" description="Basic and acidic residues" evidence="4">
    <location>
        <begin position="413"/>
        <end position="425"/>
    </location>
</feature>
<accession>A0ABQ9E3D5</accession>
<dbReference type="Gene3D" id="3.30.200.20">
    <property type="entry name" value="Phosphorylase Kinase, domain 1"/>
    <property type="match status" value="1"/>
</dbReference>
<feature type="compositionally biased region" description="Basic and acidic residues" evidence="4">
    <location>
        <begin position="534"/>
        <end position="543"/>
    </location>
</feature>
<feature type="compositionally biased region" description="Basic and acidic residues" evidence="4">
    <location>
        <begin position="941"/>
        <end position="950"/>
    </location>
</feature>
<evidence type="ECO:0000259" key="5">
    <source>
        <dbReference type="PROSITE" id="PS50011"/>
    </source>
</evidence>
<sequence>MNKYEILGVIGEGAYGVVLKCRHKESGEMVAIKKFKDSEENDDVKRTTLRELKMLRTLKQENIVELREAFRRKGKLYLVFEYVERNMLELLEEMPNGVPLEKVRSYTYQLCKAIKWCHSQDIIHRDIKPENLLISKNDILKLCDFGFARSINGGLVGVYTDYVATRWYRSPELLLGAAYGKAVDIWSIGCILGELSDGQPLFPGESEIDQLYVIQKVIGQLPAVQMNMFYNNPRFSGLKFPSVSRPQTLQKRYQGILSGVLIDFMENTLKLDPDDRFFIDECLNHPAFQTEHLLNRNQHVPIKRIASSKKRKSEYSDNINSENLKNLQKSRPGTGISEEQKPSQNYVSQNPQEEKMDTSEDTYGQPPVQSKYLKQAKNVSKSNADKLANQNSDNKLTRDTVDRLTQQQSDSNKLQKETEKTEKYSSQDLKQNQQKYGLKGGGGLAKNVNHIQDGKSGAEKMYDYKQVRTNQQDSRHLTSFSDFRIGGLVDNNHVDNRSPSRVMDHKMEVSSTSSEDIEVVPSATENKYLKSKDRTYDNNDVRFQKQNYSPESTPRDPKSVYGSKSGTYMVTLQAPGNSDDSPEGSPKGHGNTQLERKKFLDKAMQEELQRIKSSTLGRKKSQDRGHQGSFMQTITDRLSDAKLQNSEVHMPQQSKYRESSFVNYNGNIQSVNKRNRNQYYDGSMTMRELSSTSPTPDIGYHREASTFNVTGPTASRSQNKYSNIQSYQNDQLQTTGYSQQRNMAGGGGGGGYGYESSVWRQNEVPVTGNDWNAGSSMYQLAKKKKKKKFLQTLVNESGRITPNARLASRASRMDFEGHDEENDSGQISAREPLQNRDYLSKDIYDNKVQYAKQAAAMRKRTQTPSDKNARLHPLQKPQSRLGRISPHQVGMDHLWSYNTPAKSDSDTRLPTGTISGTDLMSGWLSRPPSVLMEDQDMYHLSPREQGDLRPLRSGKSNRLPPDLRGVRD</sequence>
<dbReference type="InterPro" id="IPR017441">
    <property type="entry name" value="Protein_kinase_ATP_BS"/>
</dbReference>
<dbReference type="PROSITE" id="PS00108">
    <property type="entry name" value="PROTEIN_KINASE_ST"/>
    <property type="match status" value="1"/>
</dbReference>
<keyword evidence="2 3" id="KW-0067">ATP-binding</keyword>
<dbReference type="InterPro" id="IPR008271">
    <property type="entry name" value="Ser/Thr_kinase_AS"/>
</dbReference>
<feature type="region of interest" description="Disordered" evidence="4">
    <location>
        <begin position="304"/>
        <end position="432"/>
    </location>
</feature>
<organism evidence="6 7">
    <name type="scientific">Tegillarca granosa</name>
    <name type="common">Malaysian cockle</name>
    <name type="synonym">Anadara granosa</name>
    <dbReference type="NCBI Taxonomy" id="220873"/>
    <lineage>
        <taxon>Eukaryota</taxon>
        <taxon>Metazoa</taxon>
        <taxon>Spiralia</taxon>
        <taxon>Lophotrochozoa</taxon>
        <taxon>Mollusca</taxon>
        <taxon>Bivalvia</taxon>
        <taxon>Autobranchia</taxon>
        <taxon>Pteriomorphia</taxon>
        <taxon>Arcoida</taxon>
        <taxon>Arcoidea</taxon>
        <taxon>Arcidae</taxon>
        <taxon>Tegillarca</taxon>
    </lineage>
</organism>
<keyword evidence="7" id="KW-1185">Reference proteome</keyword>
<dbReference type="Pfam" id="PF00069">
    <property type="entry name" value="Pkinase"/>
    <property type="match status" value="1"/>
</dbReference>
<name>A0ABQ9E3D5_TEGGR</name>
<comment type="caution">
    <text evidence="6">The sequence shown here is derived from an EMBL/GenBank/DDBJ whole genome shotgun (WGS) entry which is preliminary data.</text>
</comment>
<feature type="compositionally biased region" description="Polar residues" evidence="4">
    <location>
        <begin position="403"/>
        <end position="412"/>
    </location>
</feature>
<feature type="compositionally biased region" description="Polar residues" evidence="4">
    <location>
        <begin position="316"/>
        <end position="331"/>
    </location>
</feature>
<dbReference type="SMART" id="SM00220">
    <property type="entry name" value="S_TKc"/>
    <property type="match status" value="1"/>
</dbReference>
<dbReference type="PROSITE" id="PS00107">
    <property type="entry name" value="PROTEIN_KINASE_ATP"/>
    <property type="match status" value="1"/>
</dbReference>
<feature type="region of interest" description="Disordered" evidence="4">
    <location>
        <begin position="490"/>
        <end position="518"/>
    </location>
</feature>
<dbReference type="PANTHER" id="PTHR24055">
    <property type="entry name" value="MITOGEN-ACTIVATED PROTEIN KINASE"/>
    <property type="match status" value="1"/>
</dbReference>
<feature type="region of interest" description="Disordered" evidence="4">
    <location>
        <begin position="858"/>
        <end position="884"/>
    </location>
</feature>
<dbReference type="InterPro" id="IPR050117">
    <property type="entry name" value="MAPK"/>
</dbReference>
<dbReference type="Gene3D" id="1.10.510.10">
    <property type="entry name" value="Transferase(Phosphotransferase) domain 1"/>
    <property type="match status" value="1"/>
</dbReference>
<dbReference type="EMBL" id="JARBDR010000923">
    <property type="protein sequence ID" value="KAJ8298226.1"/>
    <property type="molecule type" value="Genomic_DNA"/>
</dbReference>
<dbReference type="InterPro" id="IPR011009">
    <property type="entry name" value="Kinase-like_dom_sf"/>
</dbReference>
<feature type="region of interest" description="Disordered" evidence="4">
    <location>
        <begin position="898"/>
        <end position="968"/>
    </location>
</feature>
<evidence type="ECO:0000256" key="2">
    <source>
        <dbReference type="ARBA" id="ARBA00022840"/>
    </source>
</evidence>
<dbReference type="PROSITE" id="PS50011">
    <property type="entry name" value="PROTEIN_KINASE_DOM"/>
    <property type="match status" value="1"/>
</dbReference>
<feature type="region of interest" description="Disordered" evidence="4">
    <location>
        <begin position="534"/>
        <end position="593"/>
    </location>
</feature>
<feature type="region of interest" description="Disordered" evidence="4">
    <location>
        <begin position="610"/>
        <end position="630"/>
    </location>
</feature>
<evidence type="ECO:0000313" key="7">
    <source>
        <dbReference type="Proteomes" id="UP001217089"/>
    </source>
</evidence>
<proteinExistence type="predicted"/>
<dbReference type="InterPro" id="IPR000719">
    <property type="entry name" value="Prot_kinase_dom"/>
</dbReference>
<feature type="compositionally biased region" description="Basic and acidic residues" evidence="4">
    <location>
        <begin position="492"/>
        <end position="508"/>
    </location>
</feature>
<gene>
    <name evidence="6" type="ORF">KUTeg_024757</name>
</gene>
<keyword evidence="1 3" id="KW-0547">Nucleotide-binding</keyword>
<feature type="compositionally biased region" description="Polar residues" evidence="4">
    <location>
        <begin position="342"/>
        <end position="351"/>
    </location>
</feature>
<dbReference type="Proteomes" id="UP001217089">
    <property type="component" value="Unassembled WGS sequence"/>
</dbReference>
<feature type="compositionally biased region" description="Polar residues" evidence="4">
    <location>
        <begin position="562"/>
        <end position="579"/>
    </location>
</feature>